<dbReference type="Proteomes" id="UP000038040">
    <property type="component" value="Unplaced"/>
</dbReference>
<dbReference type="CDD" id="cd16982">
    <property type="entry name" value="CID_Pcf11"/>
    <property type="match status" value="1"/>
</dbReference>
<dbReference type="GO" id="GO:0031124">
    <property type="term" value="P:mRNA 3'-end processing"/>
    <property type="evidence" value="ECO:0007669"/>
    <property type="project" value="InterPro"/>
</dbReference>
<name>A0A0N4UGG7_DRAME</name>
<evidence type="ECO:0000313" key="6">
    <source>
        <dbReference type="WBParaSite" id="DME_0000658701-mRNA-1"/>
    </source>
</evidence>
<reference evidence="6" key="1">
    <citation type="submission" date="2017-02" db="UniProtKB">
        <authorList>
            <consortium name="WormBaseParasite"/>
        </authorList>
    </citation>
    <scope>IDENTIFICATION</scope>
</reference>
<evidence type="ECO:0000259" key="2">
    <source>
        <dbReference type="PROSITE" id="PS51391"/>
    </source>
</evidence>
<dbReference type="InterPro" id="IPR006569">
    <property type="entry name" value="CID_dom"/>
</dbReference>
<dbReference type="PANTHER" id="PTHR15921">
    <property type="entry name" value="PRE-MRNA CLEAVAGE COMPLEX II"/>
    <property type="match status" value="1"/>
</dbReference>
<dbReference type="SUPFAM" id="SSF48464">
    <property type="entry name" value="ENTH/VHS domain"/>
    <property type="match status" value="1"/>
</dbReference>
<dbReference type="GO" id="GO:0003729">
    <property type="term" value="F:mRNA binding"/>
    <property type="evidence" value="ECO:0007669"/>
    <property type="project" value="InterPro"/>
</dbReference>
<dbReference type="GO" id="GO:0005737">
    <property type="term" value="C:cytoplasm"/>
    <property type="evidence" value="ECO:0007669"/>
    <property type="project" value="TreeGrafter"/>
</dbReference>
<dbReference type="PANTHER" id="PTHR15921:SF3">
    <property type="entry name" value="PRE-MRNA CLEAVAGE COMPLEX 2 PROTEIN PCF11"/>
    <property type="match status" value="1"/>
</dbReference>
<dbReference type="PROSITE" id="PS51391">
    <property type="entry name" value="CID"/>
    <property type="match status" value="1"/>
</dbReference>
<dbReference type="STRING" id="318479.A0A0N4UGG7"/>
<sequence length="847" mass="94900">MEILNYRQALDDLKDNNKMQINLMTILADDYNSYSKEIIDVIAQQIEKVIPSQKLAVMYVMDSILKNVTGAGNYKEHIEKIAHRVFVHTFEMGDERTRLSLHKLRQTWTGIFQKHTLYKIDLAVHAIDPAWPVVTPQPSHMSTRSNHATLLQHKAAPKVHVNPHFLQKSSSSSSENENQQMVRFFKIFTKLLPISGKRSNLDPRLAKYENRSTITSKTNADISNSNGITSKDVSVVIKTEPIQPRGDVDERQFLLRQADEKLEFQRTFPLRKTDLSNDIEEKKARIVRSPPRYDKGSLPINSTTVIRPTNDLGSHAFITTQIPAASQNLVANPGLPMYPSTSTAFVAGSVHPVAVPVPVPVPVPVTAVPVFVSSGIEPVNASRGFPVASTVVPTVTPPIISSDTPRLEGIPANNRIFVDGRAYEVSYINDVPVIERNSLPHRIYFTGAPRNVIIDGVAHLMSFGEEKKVIIDGEEHVLRFGAPSRELYMGNYPFKGAFGGPPIFATINGVRHEIRLGGPPPEVKIEPDPCYELLRHMPRAGLNSSRNSAPNLSAQNGNFGLSKIMLSKALLLPYFVLKHLVQQHAFHSLFPGSEQQSTLDVKGLLAKLQKSGILSAISNNRKETTDNDLSHRSITPPIPSEHRGVTERLPKPPSDLKDFSMRALKIRYDSVVANLHKERNLCPNCGLKFDDLTSEAYKNHLDWHFRENIKFVAKFKSRCRPWYLEQELWSEREIREVTASTSVPDRTEIEDSTKETNVPCDAVVSKECGVCQEKFDEYWDEEDDAWKLKDCTVGTDGRGFHPACILDDTTVLQSRSEDSPSEDEHCDVSLLKFAGGKLKNNLSLAFH</sequence>
<reference evidence="3 5" key="2">
    <citation type="submission" date="2018-11" db="EMBL/GenBank/DDBJ databases">
        <authorList>
            <consortium name="Pathogen Informatics"/>
        </authorList>
    </citation>
    <scope>NUCLEOTIDE SEQUENCE [LARGE SCALE GENOMIC DNA]</scope>
</reference>
<evidence type="ECO:0000313" key="4">
    <source>
        <dbReference type="Proteomes" id="UP000038040"/>
    </source>
</evidence>
<dbReference type="GO" id="GO:0006369">
    <property type="term" value="P:termination of RNA polymerase II transcription"/>
    <property type="evidence" value="ECO:0007669"/>
    <property type="project" value="InterPro"/>
</dbReference>
<dbReference type="InterPro" id="IPR047415">
    <property type="entry name" value="Pcf11_CID"/>
</dbReference>
<proteinExistence type="predicted"/>
<dbReference type="Proteomes" id="UP000274756">
    <property type="component" value="Unassembled WGS sequence"/>
</dbReference>
<dbReference type="GO" id="GO:0005849">
    <property type="term" value="C:mRNA cleavage factor complex"/>
    <property type="evidence" value="ECO:0007669"/>
    <property type="project" value="TreeGrafter"/>
</dbReference>
<dbReference type="Pfam" id="PF04818">
    <property type="entry name" value="CID"/>
    <property type="match status" value="1"/>
</dbReference>
<dbReference type="EMBL" id="UYYG01000018">
    <property type="protein sequence ID" value="VDN51343.1"/>
    <property type="molecule type" value="Genomic_DNA"/>
</dbReference>
<feature type="compositionally biased region" description="Basic and acidic residues" evidence="1">
    <location>
        <begin position="640"/>
        <end position="652"/>
    </location>
</feature>
<dbReference type="Gene3D" id="1.25.40.90">
    <property type="match status" value="1"/>
</dbReference>
<dbReference type="OrthoDB" id="343582at2759"/>
<feature type="domain" description="CID" evidence="2">
    <location>
        <begin position="1"/>
        <end position="128"/>
    </location>
</feature>
<evidence type="ECO:0000313" key="5">
    <source>
        <dbReference type="Proteomes" id="UP000274756"/>
    </source>
</evidence>
<dbReference type="AlphaFoldDB" id="A0A0N4UGG7"/>
<feature type="compositionally biased region" description="Basic and acidic residues" evidence="1">
    <location>
        <begin position="620"/>
        <end position="631"/>
    </location>
</feature>
<keyword evidence="5" id="KW-1185">Reference proteome</keyword>
<dbReference type="SMART" id="SM00582">
    <property type="entry name" value="RPR"/>
    <property type="match status" value="1"/>
</dbReference>
<dbReference type="InterPro" id="IPR045154">
    <property type="entry name" value="PCF11-like"/>
</dbReference>
<dbReference type="InterPro" id="IPR008942">
    <property type="entry name" value="ENTH_VHS"/>
</dbReference>
<protein>
    <submittedName>
        <fullName evidence="6">CID domain-containing protein</fullName>
    </submittedName>
</protein>
<feature type="region of interest" description="Disordered" evidence="1">
    <location>
        <begin position="619"/>
        <end position="652"/>
    </location>
</feature>
<evidence type="ECO:0000256" key="1">
    <source>
        <dbReference type="SAM" id="MobiDB-lite"/>
    </source>
</evidence>
<gene>
    <name evidence="3" type="ORF">DME_LOCUS1316</name>
</gene>
<dbReference type="GO" id="GO:0000993">
    <property type="term" value="F:RNA polymerase II complex binding"/>
    <property type="evidence" value="ECO:0007669"/>
    <property type="project" value="InterPro"/>
</dbReference>
<accession>A0A0N4UGG7</accession>
<evidence type="ECO:0000313" key="3">
    <source>
        <dbReference type="EMBL" id="VDN51343.1"/>
    </source>
</evidence>
<organism evidence="4 6">
    <name type="scientific">Dracunculus medinensis</name>
    <name type="common">Guinea worm</name>
    <dbReference type="NCBI Taxonomy" id="318479"/>
    <lineage>
        <taxon>Eukaryota</taxon>
        <taxon>Metazoa</taxon>
        <taxon>Ecdysozoa</taxon>
        <taxon>Nematoda</taxon>
        <taxon>Chromadorea</taxon>
        <taxon>Rhabditida</taxon>
        <taxon>Spirurina</taxon>
        <taxon>Dracunculoidea</taxon>
        <taxon>Dracunculidae</taxon>
        <taxon>Dracunculus</taxon>
    </lineage>
</organism>
<dbReference type="WBParaSite" id="DME_0000658701-mRNA-1">
    <property type="protein sequence ID" value="DME_0000658701-mRNA-1"/>
    <property type="gene ID" value="DME_0000658701"/>
</dbReference>